<evidence type="ECO:0000259" key="9">
    <source>
        <dbReference type="PROSITE" id="PS50011"/>
    </source>
</evidence>
<organism evidence="10 11">
    <name type="scientific">Streptomyces longisporoflavus</name>
    <dbReference type="NCBI Taxonomy" id="28044"/>
    <lineage>
        <taxon>Bacteria</taxon>
        <taxon>Bacillati</taxon>
        <taxon>Actinomycetota</taxon>
        <taxon>Actinomycetes</taxon>
        <taxon>Kitasatosporales</taxon>
        <taxon>Streptomycetaceae</taxon>
        <taxon>Streptomyces</taxon>
    </lineage>
</organism>
<keyword evidence="5 10" id="KW-0418">Kinase</keyword>
<comment type="caution">
    <text evidence="10">The sequence shown here is derived from an EMBL/GenBank/DDBJ whole genome shotgun (WGS) entry which is preliminary data.</text>
</comment>
<proteinExistence type="predicted"/>
<evidence type="ECO:0000256" key="4">
    <source>
        <dbReference type="ARBA" id="ARBA00022741"/>
    </source>
</evidence>
<gene>
    <name evidence="10" type="ORF">ACH4F9_21640</name>
</gene>
<evidence type="ECO:0000256" key="7">
    <source>
        <dbReference type="PROSITE-ProRule" id="PRU10141"/>
    </source>
</evidence>
<feature type="compositionally biased region" description="Basic and acidic residues" evidence="8">
    <location>
        <begin position="368"/>
        <end position="412"/>
    </location>
</feature>
<feature type="region of interest" description="Disordered" evidence="8">
    <location>
        <begin position="282"/>
        <end position="332"/>
    </location>
</feature>
<dbReference type="EMBL" id="JBIRGQ010000004">
    <property type="protein sequence ID" value="MFH8547608.1"/>
    <property type="molecule type" value="Genomic_DNA"/>
</dbReference>
<sequence length="583" mass="61284">MSTDGGRHSGGRLIGGRYRLAERIGSGGMGTVWSAVDELVGRDVAVKQPRLPGDPHDAAQRRMYARLQREARAAARVEHPAAVAIHDVVVEDELPWIVMELIRGDSLHELLKRGALPPAESARIGLAVVGALAAAHAKGIVHRDVKPANVLIGPHGRVVLTDFGIAHIQGEESLTVSGEFVGSLEFIAPERMSGSTAGPESDLWSLGVLLYSAVEGWSPFRRTTVESTLAAVLAAEVPPLVRAGELGPLIERLLSRDPALRPGVSEVALALEAVADGRALPEPYDSEVAQDPSGLRELSDDVGTVRLKPEPRPAPRPAPDAGEDDASGEPKRRRATGRLVAAALLGAVLVGGGVWLGTSLGDGGGTKAEAEADTGKKEAGKKETGKTGDGKTGDGKKDGGKTDGGNGKDKESPAAVSGDWTTHKEPKVDAEISVPSTYTEIIRDPANPIVEYSEPDGLVSLRVTKPAAPTPASALAWANAEAKEIEGVGYEQVNTSTTRTSFHGQDAALLDATYTEKAEDDLAEPMATRELHLLIVTDAGEHYDLLVRMPKGVKTHEKQGTELFKAARERLGVGSPLVGGSRN</sequence>
<dbReference type="PANTHER" id="PTHR43289">
    <property type="entry name" value="MITOGEN-ACTIVATED PROTEIN KINASE KINASE KINASE 20-RELATED"/>
    <property type="match status" value="1"/>
</dbReference>
<evidence type="ECO:0000256" key="5">
    <source>
        <dbReference type="ARBA" id="ARBA00022777"/>
    </source>
</evidence>
<dbReference type="EC" id="2.7.11.1" evidence="1"/>
<dbReference type="InterPro" id="IPR008271">
    <property type="entry name" value="Ser/Thr_kinase_AS"/>
</dbReference>
<dbReference type="PROSITE" id="PS50011">
    <property type="entry name" value="PROTEIN_KINASE_DOM"/>
    <property type="match status" value="1"/>
</dbReference>
<dbReference type="Pfam" id="PF00069">
    <property type="entry name" value="Pkinase"/>
    <property type="match status" value="1"/>
</dbReference>
<dbReference type="PANTHER" id="PTHR43289:SF6">
    <property type="entry name" value="SERINE_THREONINE-PROTEIN KINASE NEKL-3"/>
    <property type="match status" value="1"/>
</dbReference>
<dbReference type="Gene3D" id="3.30.200.20">
    <property type="entry name" value="Phosphorylase Kinase, domain 1"/>
    <property type="match status" value="1"/>
</dbReference>
<name>A0ABW7QSC0_9ACTN</name>
<dbReference type="PROSITE" id="PS00107">
    <property type="entry name" value="PROTEIN_KINASE_ATP"/>
    <property type="match status" value="1"/>
</dbReference>
<reference evidence="10 11" key="1">
    <citation type="submission" date="2024-10" db="EMBL/GenBank/DDBJ databases">
        <title>The Natural Products Discovery Center: Release of the First 8490 Sequenced Strains for Exploring Actinobacteria Biosynthetic Diversity.</title>
        <authorList>
            <person name="Kalkreuter E."/>
            <person name="Kautsar S.A."/>
            <person name="Yang D."/>
            <person name="Bader C.D."/>
            <person name="Teijaro C.N."/>
            <person name="Fluegel L."/>
            <person name="Davis C.M."/>
            <person name="Simpson J.R."/>
            <person name="Lauterbach L."/>
            <person name="Steele A.D."/>
            <person name="Gui C."/>
            <person name="Meng S."/>
            <person name="Li G."/>
            <person name="Viehrig K."/>
            <person name="Ye F."/>
            <person name="Su P."/>
            <person name="Kiefer A.F."/>
            <person name="Nichols A."/>
            <person name="Cepeda A.J."/>
            <person name="Yan W."/>
            <person name="Fan B."/>
            <person name="Jiang Y."/>
            <person name="Adhikari A."/>
            <person name="Zheng C.-J."/>
            <person name="Schuster L."/>
            <person name="Cowan T.M."/>
            <person name="Smanski M.J."/>
            <person name="Chevrette M.G."/>
            <person name="De Carvalho L.P.S."/>
            <person name="Shen B."/>
        </authorList>
    </citation>
    <scope>NUCLEOTIDE SEQUENCE [LARGE SCALE GENOMIC DNA]</scope>
    <source>
        <strain evidence="10 11">NPDC017990</strain>
    </source>
</reference>
<keyword evidence="11" id="KW-1185">Reference proteome</keyword>
<dbReference type="SMART" id="SM00220">
    <property type="entry name" value="S_TKc"/>
    <property type="match status" value="1"/>
</dbReference>
<keyword evidence="6 7" id="KW-0067">ATP-binding</keyword>
<dbReference type="PROSITE" id="PS00108">
    <property type="entry name" value="PROTEIN_KINASE_ST"/>
    <property type="match status" value="1"/>
</dbReference>
<evidence type="ECO:0000256" key="2">
    <source>
        <dbReference type="ARBA" id="ARBA00022527"/>
    </source>
</evidence>
<dbReference type="InterPro" id="IPR017441">
    <property type="entry name" value="Protein_kinase_ATP_BS"/>
</dbReference>
<feature type="domain" description="Protein kinase" evidence="9">
    <location>
        <begin position="18"/>
        <end position="274"/>
    </location>
</feature>
<dbReference type="RefSeq" id="WP_397713811.1">
    <property type="nucleotide sequence ID" value="NZ_JBIRGN010000004.1"/>
</dbReference>
<dbReference type="CDD" id="cd14014">
    <property type="entry name" value="STKc_PknB_like"/>
    <property type="match status" value="1"/>
</dbReference>
<feature type="binding site" evidence="7">
    <location>
        <position position="47"/>
    </location>
    <ligand>
        <name>ATP</name>
        <dbReference type="ChEBI" id="CHEBI:30616"/>
    </ligand>
</feature>
<evidence type="ECO:0000313" key="11">
    <source>
        <dbReference type="Proteomes" id="UP001610818"/>
    </source>
</evidence>
<accession>A0ABW7QSC0</accession>
<evidence type="ECO:0000256" key="8">
    <source>
        <dbReference type="SAM" id="MobiDB-lite"/>
    </source>
</evidence>
<evidence type="ECO:0000256" key="3">
    <source>
        <dbReference type="ARBA" id="ARBA00022679"/>
    </source>
</evidence>
<dbReference type="GO" id="GO:0004674">
    <property type="term" value="F:protein serine/threonine kinase activity"/>
    <property type="evidence" value="ECO:0007669"/>
    <property type="project" value="UniProtKB-EC"/>
</dbReference>
<keyword evidence="2" id="KW-0723">Serine/threonine-protein kinase</keyword>
<dbReference type="Gene3D" id="1.10.510.10">
    <property type="entry name" value="Transferase(Phosphotransferase) domain 1"/>
    <property type="match status" value="1"/>
</dbReference>
<dbReference type="InterPro" id="IPR000719">
    <property type="entry name" value="Prot_kinase_dom"/>
</dbReference>
<dbReference type="SUPFAM" id="SSF56112">
    <property type="entry name" value="Protein kinase-like (PK-like)"/>
    <property type="match status" value="1"/>
</dbReference>
<evidence type="ECO:0000256" key="6">
    <source>
        <dbReference type="ARBA" id="ARBA00022840"/>
    </source>
</evidence>
<protein>
    <recommendedName>
        <fullName evidence="1">non-specific serine/threonine protein kinase</fullName>
        <ecNumber evidence="1">2.7.11.1</ecNumber>
    </recommendedName>
</protein>
<dbReference type="InterPro" id="IPR011009">
    <property type="entry name" value="Kinase-like_dom_sf"/>
</dbReference>
<feature type="region of interest" description="Disordered" evidence="8">
    <location>
        <begin position="360"/>
        <end position="428"/>
    </location>
</feature>
<keyword evidence="3 10" id="KW-0808">Transferase</keyword>
<evidence type="ECO:0000313" key="10">
    <source>
        <dbReference type="EMBL" id="MFH8547608.1"/>
    </source>
</evidence>
<dbReference type="Proteomes" id="UP001610818">
    <property type="component" value="Unassembled WGS sequence"/>
</dbReference>
<evidence type="ECO:0000256" key="1">
    <source>
        <dbReference type="ARBA" id="ARBA00012513"/>
    </source>
</evidence>
<keyword evidence="4 7" id="KW-0547">Nucleotide-binding</keyword>